<evidence type="ECO:0000313" key="2">
    <source>
        <dbReference type="EMBL" id="KAH7302138.1"/>
    </source>
</evidence>
<comment type="caution">
    <text evidence="2">The sequence shown here is derived from an EMBL/GenBank/DDBJ whole genome shotgun (WGS) entry which is preliminary data.</text>
</comment>
<feature type="compositionally biased region" description="Basic and acidic residues" evidence="1">
    <location>
        <begin position="92"/>
        <end position="107"/>
    </location>
</feature>
<dbReference type="EMBL" id="CM035428">
    <property type="protein sequence ID" value="KAH7302139.1"/>
    <property type="molecule type" value="Genomic_DNA"/>
</dbReference>
<dbReference type="OrthoDB" id="10602036at2759"/>
<feature type="compositionally biased region" description="Polar residues" evidence="1">
    <location>
        <begin position="40"/>
        <end position="52"/>
    </location>
</feature>
<name>A0A8T2S382_CERRI</name>
<dbReference type="EMBL" id="CM035428">
    <property type="protein sequence ID" value="KAH7302137.1"/>
    <property type="molecule type" value="Genomic_DNA"/>
</dbReference>
<feature type="compositionally biased region" description="Polar residues" evidence="1">
    <location>
        <begin position="120"/>
        <end position="136"/>
    </location>
</feature>
<evidence type="ECO:0000313" key="3">
    <source>
        <dbReference type="Proteomes" id="UP000825935"/>
    </source>
</evidence>
<dbReference type="EMBL" id="CM035428">
    <property type="protein sequence ID" value="KAH7302138.1"/>
    <property type="molecule type" value="Genomic_DNA"/>
</dbReference>
<gene>
    <name evidence="2" type="ORF">KP509_23G058300</name>
</gene>
<accession>A0A8T2S382</accession>
<feature type="region of interest" description="Disordered" evidence="1">
    <location>
        <begin position="1"/>
        <end position="136"/>
    </location>
</feature>
<feature type="compositionally biased region" description="Polar residues" evidence="1">
    <location>
        <begin position="10"/>
        <end position="32"/>
    </location>
</feature>
<keyword evidence="3" id="KW-1185">Reference proteome</keyword>
<sequence length="208" mass="23335">MSDLKKSKEASNNNLKKTCKNSTHGSGNNCSSTHEKVHGNNVTSNLDVGTTKNVEEDKKVRQATCNKRWPRGELNISRSHQLEGSSSGSRLLLDHHGHSKSARDRRPLSMSTWPKRRSLRSSAVVTPQSQSHPPFSPKLITNYQLLPEKYGKRHLDLYRIQLDSHGVKEALDTTLQPVPSVRGKRSLQTYRNEFSSHGVAASLNHPFH</sequence>
<protein>
    <submittedName>
        <fullName evidence="2">Uncharacterized protein</fullName>
    </submittedName>
</protein>
<proteinExistence type="predicted"/>
<reference evidence="2 3" key="1">
    <citation type="submission" date="2021-08" db="EMBL/GenBank/DDBJ databases">
        <title>WGS assembly of Ceratopteris richardii.</title>
        <authorList>
            <person name="Marchant D.B."/>
            <person name="Chen G."/>
            <person name="Jenkins J."/>
            <person name="Shu S."/>
            <person name="Leebens-Mack J."/>
            <person name="Grimwood J."/>
            <person name="Schmutz J."/>
            <person name="Soltis P."/>
            <person name="Soltis D."/>
            <person name="Chen Z.-H."/>
        </authorList>
    </citation>
    <scope>NUCLEOTIDE SEQUENCE [LARGE SCALE GENOMIC DNA]</scope>
    <source>
        <strain evidence="2">Whitten #5841</strain>
        <tissue evidence="2">Leaf</tissue>
    </source>
</reference>
<evidence type="ECO:0000256" key="1">
    <source>
        <dbReference type="SAM" id="MobiDB-lite"/>
    </source>
</evidence>
<dbReference type="AlphaFoldDB" id="A0A8T2S382"/>
<organism evidence="2 3">
    <name type="scientific">Ceratopteris richardii</name>
    <name type="common">Triangle waterfern</name>
    <dbReference type="NCBI Taxonomy" id="49495"/>
    <lineage>
        <taxon>Eukaryota</taxon>
        <taxon>Viridiplantae</taxon>
        <taxon>Streptophyta</taxon>
        <taxon>Embryophyta</taxon>
        <taxon>Tracheophyta</taxon>
        <taxon>Polypodiopsida</taxon>
        <taxon>Polypodiidae</taxon>
        <taxon>Polypodiales</taxon>
        <taxon>Pteridineae</taxon>
        <taxon>Pteridaceae</taxon>
        <taxon>Parkerioideae</taxon>
        <taxon>Ceratopteris</taxon>
    </lineage>
</organism>
<dbReference type="Proteomes" id="UP000825935">
    <property type="component" value="Chromosome 23"/>
</dbReference>